<dbReference type="Ensembl" id="ENSEEET00000000105.2">
    <property type="protein sequence ID" value="ENSEEEP00000000100.2"/>
    <property type="gene ID" value="ENSEEEG00000000066.2"/>
</dbReference>
<dbReference type="SMART" id="SM00408">
    <property type="entry name" value="IGc2"/>
    <property type="match status" value="2"/>
</dbReference>
<feature type="domain" description="Ig-like" evidence="1">
    <location>
        <begin position="85"/>
        <end position="172"/>
    </location>
</feature>
<dbReference type="OMA" id="YKERWIG"/>
<dbReference type="PANTHER" id="PTHR46013">
    <property type="entry name" value="VASCULAR CELL ADHESION MOLECULE 1"/>
    <property type="match status" value="1"/>
</dbReference>
<evidence type="ECO:0000313" key="2">
    <source>
        <dbReference type="Ensembl" id="ENSEEEP00000000100.2"/>
    </source>
</evidence>
<evidence type="ECO:0000259" key="1">
    <source>
        <dbReference type="PROSITE" id="PS50835"/>
    </source>
</evidence>
<dbReference type="SUPFAM" id="SSF48726">
    <property type="entry name" value="Immunoglobulin"/>
    <property type="match status" value="2"/>
</dbReference>
<dbReference type="GeneTree" id="ENSGT01010000222294"/>
<proteinExistence type="predicted"/>
<reference evidence="3" key="1">
    <citation type="journal article" date="2014" name="Science">
        <title>Nonhuman genetics. Genomic basis for the convergent evolution of electric organs.</title>
        <authorList>
            <person name="Gallant J.R."/>
            <person name="Traeger L.L."/>
            <person name="Volkening J.D."/>
            <person name="Moffett H."/>
            <person name="Chen P.H."/>
            <person name="Novina C.D."/>
            <person name="Phillips G.N.Jr."/>
            <person name="Anand R."/>
            <person name="Wells G.B."/>
            <person name="Pinch M."/>
            <person name="Guth R."/>
            <person name="Unguez G.A."/>
            <person name="Albert J.S."/>
            <person name="Zakon H.H."/>
            <person name="Samanta M.P."/>
            <person name="Sussman M.R."/>
        </authorList>
    </citation>
    <scope>NUCLEOTIDE SEQUENCE [LARGE SCALE GENOMIC DNA]</scope>
</reference>
<protein>
    <recommendedName>
        <fullName evidence="1">Ig-like domain-containing protein</fullName>
    </recommendedName>
</protein>
<keyword evidence="3" id="KW-1185">Reference proteome</keyword>
<dbReference type="Gene3D" id="2.60.40.10">
    <property type="entry name" value="Immunoglobulins"/>
    <property type="match status" value="3"/>
</dbReference>
<organism evidence="2 3">
    <name type="scientific">Electrophorus electricus</name>
    <name type="common">Electric eel</name>
    <name type="synonym">Gymnotus electricus</name>
    <dbReference type="NCBI Taxonomy" id="8005"/>
    <lineage>
        <taxon>Eukaryota</taxon>
        <taxon>Metazoa</taxon>
        <taxon>Chordata</taxon>
        <taxon>Craniata</taxon>
        <taxon>Vertebrata</taxon>
        <taxon>Euteleostomi</taxon>
        <taxon>Actinopterygii</taxon>
        <taxon>Neopterygii</taxon>
        <taxon>Teleostei</taxon>
        <taxon>Ostariophysi</taxon>
        <taxon>Gymnotiformes</taxon>
        <taxon>Gymnotoidei</taxon>
        <taxon>Gymnotidae</taxon>
        <taxon>Electrophorus</taxon>
    </lineage>
</organism>
<dbReference type="PROSITE" id="PS50835">
    <property type="entry name" value="IG_LIKE"/>
    <property type="match status" value="2"/>
</dbReference>
<name>A0A4W4DM64_ELEEL</name>
<evidence type="ECO:0000313" key="3">
    <source>
        <dbReference type="Proteomes" id="UP000314983"/>
    </source>
</evidence>
<dbReference type="SMART" id="SM00409">
    <property type="entry name" value="IG"/>
    <property type="match status" value="2"/>
</dbReference>
<dbReference type="PANTHER" id="PTHR46013:SF4">
    <property type="entry name" value="B-CELL RECEPTOR CD22-RELATED"/>
    <property type="match status" value="1"/>
</dbReference>
<sequence length="271" mass="30429">MRLIMHHIFQGLLGRSGTFWIQNPTKHVEPTDLIEVPQYSGRIKYFEESKQILALRLDNVTKSDEHMYCLRITTNIPKKQYLGYPGVALTVTELRVETPEHVTEGNTTHLTCRTDCRLPDTAAFTWYKNGQRILTEKQENILSLKPTQKDTDSSRCAVRGYEHLPSPAQTLTVRYPPKNVSVSISASGETVKGNSVTLTCSSEANPPVDDYYWFKNKGAVGSGQRLTLSLISSEDSGEYKCKCRNAVGHQYSAVSLDFPGLIWLQRTEGIG</sequence>
<dbReference type="InterPro" id="IPR003598">
    <property type="entry name" value="Ig_sub2"/>
</dbReference>
<reference evidence="2" key="5">
    <citation type="submission" date="2025-09" db="UniProtKB">
        <authorList>
            <consortium name="Ensembl"/>
        </authorList>
    </citation>
    <scope>IDENTIFICATION</scope>
</reference>
<dbReference type="InterPro" id="IPR013783">
    <property type="entry name" value="Ig-like_fold"/>
</dbReference>
<dbReference type="InterPro" id="IPR036179">
    <property type="entry name" value="Ig-like_dom_sf"/>
</dbReference>
<dbReference type="Proteomes" id="UP000314983">
    <property type="component" value="Chromosome 16"/>
</dbReference>
<dbReference type="InterPro" id="IPR007110">
    <property type="entry name" value="Ig-like_dom"/>
</dbReference>
<dbReference type="AlphaFoldDB" id="A0A4W4DM64"/>
<reference evidence="3" key="2">
    <citation type="journal article" date="2017" name="Sci. Adv.">
        <title>A tail of two voltages: Proteomic comparison of the three electric organs of the electric eel.</title>
        <authorList>
            <person name="Traeger L.L."/>
            <person name="Sabat G."/>
            <person name="Barrett-Wilt G.A."/>
            <person name="Wells G.B."/>
            <person name="Sussman M.R."/>
        </authorList>
    </citation>
    <scope>NUCLEOTIDE SEQUENCE [LARGE SCALE GENOMIC DNA]</scope>
</reference>
<reference evidence="2" key="4">
    <citation type="submission" date="2025-08" db="UniProtKB">
        <authorList>
            <consortium name="Ensembl"/>
        </authorList>
    </citation>
    <scope>IDENTIFICATION</scope>
</reference>
<accession>A0A4W4DM64</accession>
<dbReference type="Pfam" id="PF13895">
    <property type="entry name" value="Ig_2"/>
    <property type="match status" value="2"/>
</dbReference>
<feature type="domain" description="Ig-like" evidence="1">
    <location>
        <begin position="177"/>
        <end position="257"/>
    </location>
</feature>
<reference evidence="2" key="3">
    <citation type="submission" date="2020-05" db="EMBL/GenBank/DDBJ databases">
        <title>Electrophorus electricus (electric eel) genome, fEleEle1, primary haplotype.</title>
        <authorList>
            <person name="Myers G."/>
            <person name="Meyer A."/>
            <person name="Fedrigo O."/>
            <person name="Formenti G."/>
            <person name="Rhie A."/>
            <person name="Tracey A."/>
            <person name="Sims Y."/>
            <person name="Jarvis E.D."/>
        </authorList>
    </citation>
    <scope>NUCLEOTIDE SEQUENCE [LARGE SCALE GENOMIC DNA]</scope>
</reference>
<dbReference type="InterPro" id="IPR003599">
    <property type="entry name" value="Ig_sub"/>
</dbReference>
<gene>
    <name evidence="2" type="primary">CADM3</name>
</gene>